<sequence length="547" mass="58817">MTQQQASRDAAGTAGGRPAVVNRGQLAAELGIEPWMVARGQELGIVPERTSGRGWSREAADTLAGRVDELREAIAEREGYGARRIAQEVLAPATGLDVAADDVAELAGRGFLRVVGEYSGHLLYSVRDAGRLTPQGHQVLAEVIAGRQEREARAAAEREAWCAVSLAPQAAAEHLGWTRAELEKVAGEGRITAGPGGRYPLAGLKELADDEELGERVAGERLVRADEACGLLEIRAVDFKLAAGAGWITPASAVQAQVGRRRWIDVPLYRVRDVEALRELPGVDWEAVRSVPAGRPSALRDLVARVPDRAEAVHRFAAALADRHRVQVWAYFDDTTGLWEVEWAPGRADGGPEREAVAAELRADALAGRHRGDIRLGQARWGARLRWARPLAEDGAAVVLCTRAVPGEEREEDEHRGLVEVAVADVATGTVLLDAGVRPDGAGSGPGREWEKILPRLRAVTRGRLVVPGDPAGDRARIAAATERAGRRLMHLADPDRWALGPEERPIAGRTARLPAGEACGHVREVLLRHAAGRGRRHRPKGRPAAP</sequence>
<reference evidence="1 2" key="1">
    <citation type="submission" date="2019-05" db="EMBL/GenBank/DDBJ databases">
        <title>Streptomyces marianii sp. nov., a novel marine actinomycete from southern coast of India.</title>
        <authorList>
            <person name="Iniyan A.M."/>
            <person name="Wink J."/>
            <person name="Ramprasad E."/>
            <person name="Ramana C.V."/>
            <person name="Bunk B."/>
            <person name="Sproer C."/>
            <person name="Joseph F.-J.R.S."/>
            <person name="Vincent S.G.P."/>
        </authorList>
    </citation>
    <scope>NUCLEOTIDE SEQUENCE [LARGE SCALE GENOMIC DNA]</scope>
    <source>
        <strain evidence="1 2">ICN19</strain>
    </source>
</reference>
<dbReference type="EMBL" id="VAWE01000002">
    <property type="protein sequence ID" value="TLQ39188.1"/>
    <property type="molecule type" value="Genomic_DNA"/>
</dbReference>
<dbReference type="AlphaFoldDB" id="A0A5R9DTW7"/>
<protein>
    <submittedName>
        <fullName evidence="1">Uncharacterized protein</fullName>
    </submittedName>
</protein>
<name>A0A5R9DTW7_9ACTN</name>
<organism evidence="1 2">
    <name type="scientific">Streptomyces marianii</name>
    <dbReference type="NCBI Taxonomy" id="1817406"/>
    <lineage>
        <taxon>Bacteria</taxon>
        <taxon>Bacillati</taxon>
        <taxon>Actinomycetota</taxon>
        <taxon>Actinomycetes</taxon>
        <taxon>Kitasatosporales</taxon>
        <taxon>Streptomycetaceae</taxon>
        <taxon>Streptomyces</taxon>
    </lineage>
</organism>
<gene>
    <name evidence="1" type="ORF">FEF34_37950</name>
</gene>
<proteinExistence type="predicted"/>
<evidence type="ECO:0000313" key="1">
    <source>
        <dbReference type="EMBL" id="TLQ39188.1"/>
    </source>
</evidence>
<evidence type="ECO:0000313" key="2">
    <source>
        <dbReference type="Proteomes" id="UP000305921"/>
    </source>
</evidence>
<comment type="caution">
    <text evidence="1">The sequence shown here is derived from an EMBL/GenBank/DDBJ whole genome shotgun (WGS) entry which is preliminary data.</text>
</comment>
<dbReference type="Proteomes" id="UP000305921">
    <property type="component" value="Unassembled WGS sequence"/>
</dbReference>
<keyword evidence="2" id="KW-1185">Reference proteome</keyword>
<accession>A0A5R9DTW7</accession>
<dbReference type="RefSeq" id="WP_138058000.1">
    <property type="nucleotide sequence ID" value="NZ_VAWE01000002.1"/>
</dbReference>
<dbReference type="OrthoDB" id="9791657at2"/>